<keyword evidence="4 5" id="KW-0472">Membrane</keyword>
<dbReference type="PANTHER" id="PTHR43483">
    <property type="entry name" value="MEMBRANE TRANSPORTER PROTEIN HI_0806-RELATED"/>
    <property type="match status" value="1"/>
</dbReference>
<dbReference type="EMBL" id="JAXUHJ010000008">
    <property type="protein sequence ID" value="MEJ8542863.1"/>
    <property type="molecule type" value="Genomic_DNA"/>
</dbReference>
<dbReference type="GeneID" id="75106875"/>
<evidence type="ECO:0000313" key="8">
    <source>
        <dbReference type="Proteomes" id="UP001369247"/>
    </source>
</evidence>
<dbReference type="PANTHER" id="PTHR43483:SF3">
    <property type="entry name" value="MEMBRANE TRANSPORTER PROTEIN HI_0806-RELATED"/>
    <property type="match status" value="1"/>
</dbReference>
<feature type="transmembrane region" description="Helical" evidence="5">
    <location>
        <begin position="244"/>
        <end position="261"/>
    </location>
</feature>
<protein>
    <recommendedName>
        <fullName evidence="5">Probable membrane transporter protein</fullName>
    </recommendedName>
</protein>
<reference evidence="6 8" key="2">
    <citation type="submission" date="2023-12" db="EMBL/GenBank/DDBJ databases">
        <title>Phenotypic and Genomic Characterization of Methanothermobacter wolfeii Strain BSEL, a CO2-Capturing Archaeon with Minimal Nutrient Requirements.</title>
        <authorList>
            <person name="Ale Enriquez F."/>
            <person name="Ahring B.K."/>
        </authorList>
    </citation>
    <scope>NUCLEOTIDE SEQUENCE [LARGE SCALE GENOMIC DNA]</scope>
    <source>
        <strain evidence="6 8">BSEL-1</strain>
    </source>
</reference>
<gene>
    <name evidence="7" type="ORF">N5910_06445</name>
    <name evidence="6" type="ORF">U2150_05095</name>
</gene>
<sequence length="262" mass="27410">MDLLLYTMVLLITGATAGLATGLLGVGGGFIIVPALYFIMESMGIPMDTAIRTAFGTSLAVILPTALNGARSHYRRGFLDLKEAVPIGVLGFLGSMAGAYTAGIFSAEVLKSFFGSLLLFIALQMIFSGKIDRGSKLRGAAPPLGFITGLLSGLLGIGGGVVLVPLLVMMAGFDVLEAVGTSSIVIALTAAGGTVSYIYSGIGKASLPFSAGYVNLLQFMVIVFMSIPFSWIGASLAHSVDVRYIRYLFIVMLLLTGLRMIF</sequence>
<dbReference type="InterPro" id="IPR002781">
    <property type="entry name" value="TM_pro_TauE-like"/>
</dbReference>
<keyword evidence="3 5" id="KW-1133">Transmembrane helix</keyword>
<evidence type="ECO:0000256" key="1">
    <source>
        <dbReference type="ARBA" id="ARBA00004141"/>
    </source>
</evidence>
<feature type="transmembrane region" description="Helical" evidence="5">
    <location>
        <begin position="84"/>
        <end position="107"/>
    </location>
</feature>
<feature type="transmembrane region" description="Helical" evidence="5">
    <location>
        <begin position="179"/>
        <end position="199"/>
    </location>
</feature>
<feature type="transmembrane region" description="Helical" evidence="5">
    <location>
        <begin position="211"/>
        <end position="232"/>
    </location>
</feature>
<dbReference type="KEGG" id="mwo:MWSIV6_1256"/>
<feature type="transmembrane region" description="Helical" evidence="5">
    <location>
        <begin position="113"/>
        <end position="131"/>
    </location>
</feature>
<dbReference type="GO" id="GO:0005886">
    <property type="term" value="C:plasma membrane"/>
    <property type="evidence" value="ECO:0007669"/>
    <property type="project" value="UniProtKB-SubCell"/>
</dbReference>
<keyword evidence="8" id="KW-1185">Reference proteome</keyword>
<dbReference type="Proteomes" id="UP001369247">
    <property type="component" value="Unassembled WGS sequence"/>
</dbReference>
<feature type="transmembrane region" description="Helical" evidence="5">
    <location>
        <begin position="143"/>
        <end position="173"/>
    </location>
</feature>
<dbReference type="Proteomes" id="UP001065373">
    <property type="component" value="Chromosome"/>
</dbReference>
<dbReference type="Pfam" id="PF01925">
    <property type="entry name" value="TauE"/>
    <property type="match status" value="1"/>
</dbReference>
<dbReference type="EMBL" id="CP104550">
    <property type="protein sequence ID" value="UXH31180.1"/>
    <property type="molecule type" value="Genomic_DNA"/>
</dbReference>
<evidence type="ECO:0000256" key="4">
    <source>
        <dbReference type="ARBA" id="ARBA00023136"/>
    </source>
</evidence>
<keyword evidence="2 5" id="KW-0812">Transmembrane</keyword>
<dbReference type="AlphaFoldDB" id="A0A9E7RRN3"/>
<evidence type="ECO:0000256" key="3">
    <source>
        <dbReference type="ARBA" id="ARBA00022989"/>
    </source>
</evidence>
<dbReference type="RefSeq" id="WP_074359195.1">
    <property type="nucleotide sequence ID" value="NZ_CP104550.1"/>
</dbReference>
<evidence type="ECO:0000256" key="5">
    <source>
        <dbReference type="RuleBase" id="RU363041"/>
    </source>
</evidence>
<name>A0A9E7RRN3_METWO</name>
<evidence type="ECO:0000256" key="2">
    <source>
        <dbReference type="ARBA" id="ARBA00022692"/>
    </source>
</evidence>
<feature type="transmembrane region" description="Helical" evidence="5">
    <location>
        <begin position="6"/>
        <end position="39"/>
    </location>
</feature>
<comment type="similarity">
    <text evidence="5">Belongs to the 4-toluene sulfonate uptake permease (TSUP) (TC 2.A.102) family.</text>
</comment>
<evidence type="ECO:0000313" key="7">
    <source>
        <dbReference type="EMBL" id="UXH31180.1"/>
    </source>
</evidence>
<keyword evidence="5" id="KW-1003">Cell membrane</keyword>
<proteinExistence type="inferred from homology"/>
<accession>A0A9E7RRN3</accession>
<evidence type="ECO:0000313" key="6">
    <source>
        <dbReference type="EMBL" id="MEJ8542863.1"/>
    </source>
</evidence>
<organism evidence="7">
    <name type="scientific">Methanothermobacter wolfeii</name>
    <name type="common">Methanobacterium wolfei</name>
    <dbReference type="NCBI Taxonomy" id="145261"/>
    <lineage>
        <taxon>Archaea</taxon>
        <taxon>Methanobacteriati</taxon>
        <taxon>Methanobacteriota</taxon>
        <taxon>Methanomada group</taxon>
        <taxon>Methanobacteria</taxon>
        <taxon>Methanobacteriales</taxon>
        <taxon>Methanobacteriaceae</taxon>
        <taxon>Methanothermobacter</taxon>
    </lineage>
</organism>
<comment type="subcellular location">
    <subcellularLocation>
        <location evidence="5">Cell membrane</location>
        <topology evidence="5">Multi-pass membrane protein</topology>
    </subcellularLocation>
    <subcellularLocation>
        <location evidence="1">Membrane</location>
        <topology evidence="1">Multi-pass membrane protein</topology>
    </subcellularLocation>
</comment>
<reference evidence="7" key="1">
    <citation type="submission" date="2022-09" db="EMBL/GenBank/DDBJ databases">
        <title>Characterization of three MwoI isoschizomers from sequenced genome and metagenomes.</title>
        <authorList>
            <person name="Fomenkov A."/>
            <person name="Xu S.Y."/>
            <person name="Roberts R.J."/>
        </authorList>
    </citation>
    <scope>NUCLEOTIDE SEQUENCE</scope>
    <source>
        <strain evidence="7">DSM 2970</strain>
    </source>
</reference>